<evidence type="ECO:0000256" key="7">
    <source>
        <dbReference type="ARBA" id="ARBA00022741"/>
    </source>
</evidence>
<dbReference type="InterPro" id="IPR015864">
    <property type="entry name" value="FAD_synthase"/>
</dbReference>
<comment type="pathway">
    <text evidence="1 11">Cofactor biosynthesis; FAD biosynthesis; FAD from FMN: step 1/1.</text>
</comment>
<evidence type="ECO:0000256" key="6">
    <source>
        <dbReference type="ARBA" id="ARBA00022695"/>
    </source>
</evidence>
<evidence type="ECO:0000256" key="11">
    <source>
        <dbReference type="PIRNR" id="PIRNR004491"/>
    </source>
</evidence>
<keyword evidence="8 11" id="KW-0274">FAD</keyword>
<evidence type="ECO:0000313" key="14">
    <source>
        <dbReference type="Proteomes" id="UP000682403"/>
    </source>
</evidence>
<gene>
    <name evidence="13" type="ORF">J9317_06720</name>
</gene>
<evidence type="ECO:0000256" key="10">
    <source>
        <dbReference type="ARBA" id="ARBA00049494"/>
    </source>
</evidence>
<comment type="catalytic activity">
    <reaction evidence="10 11">
        <text>FMN + ATP + H(+) = FAD + diphosphate</text>
        <dbReference type="Rhea" id="RHEA:17237"/>
        <dbReference type="ChEBI" id="CHEBI:15378"/>
        <dbReference type="ChEBI" id="CHEBI:30616"/>
        <dbReference type="ChEBI" id="CHEBI:33019"/>
        <dbReference type="ChEBI" id="CHEBI:57692"/>
        <dbReference type="ChEBI" id="CHEBI:58210"/>
        <dbReference type="EC" id="2.7.7.2"/>
    </reaction>
</comment>
<dbReference type="InterPro" id="IPR023468">
    <property type="entry name" value="Riboflavin_kinase"/>
</dbReference>
<dbReference type="EC" id="2.7.7.2" evidence="11"/>
<dbReference type="Pfam" id="PF06574">
    <property type="entry name" value="FAD_syn"/>
    <property type="match status" value="1"/>
</dbReference>
<dbReference type="SUPFAM" id="SSF52374">
    <property type="entry name" value="Nucleotidylyl transferase"/>
    <property type="match status" value="1"/>
</dbReference>
<dbReference type="CDD" id="cd02064">
    <property type="entry name" value="FAD_synthetase_N"/>
    <property type="match status" value="1"/>
</dbReference>
<comment type="caution">
    <text evidence="13">The sequence shown here is derived from an EMBL/GenBank/DDBJ whole genome shotgun (WGS) entry which is preliminary data.</text>
</comment>
<evidence type="ECO:0000256" key="4">
    <source>
        <dbReference type="ARBA" id="ARBA00022643"/>
    </source>
</evidence>
<evidence type="ECO:0000313" key="13">
    <source>
        <dbReference type="EMBL" id="MBS2968451.1"/>
    </source>
</evidence>
<organism evidence="13 14">
    <name type="scientific">Metabacillus flavus</name>
    <dbReference type="NCBI Taxonomy" id="2823519"/>
    <lineage>
        <taxon>Bacteria</taxon>
        <taxon>Bacillati</taxon>
        <taxon>Bacillota</taxon>
        <taxon>Bacilli</taxon>
        <taxon>Bacillales</taxon>
        <taxon>Bacillaceae</taxon>
        <taxon>Metabacillus</taxon>
    </lineage>
</organism>
<comment type="catalytic activity">
    <reaction evidence="11">
        <text>riboflavin + ATP = FMN + ADP + H(+)</text>
        <dbReference type="Rhea" id="RHEA:14357"/>
        <dbReference type="ChEBI" id="CHEBI:15378"/>
        <dbReference type="ChEBI" id="CHEBI:30616"/>
        <dbReference type="ChEBI" id="CHEBI:57986"/>
        <dbReference type="ChEBI" id="CHEBI:58210"/>
        <dbReference type="ChEBI" id="CHEBI:456216"/>
        <dbReference type="EC" id="2.7.1.26"/>
    </reaction>
</comment>
<keyword evidence="5 11" id="KW-0808">Transferase</keyword>
<dbReference type="PANTHER" id="PTHR22749">
    <property type="entry name" value="RIBOFLAVIN KINASE/FMN ADENYLYLTRANSFERASE"/>
    <property type="match status" value="1"/>
</dbReference>
<protein>
    <recommendedName>
        <fullName evidence="11">Riboflavin biosynthesis protein</fullName>
    </recommendedName>
    <domain>
        <recommendedName>
            <fullName evidence="11">Riboflavin kinase</fullName>
            <ecNumber evidence="11">2.7.1.26</ecNumber>
        </recommendedName>
        <alternativeName>
            <fullName evidence="11">Flavokinase</fullName>
        </alternativeName>
    </domain>
    <domain>
        <recommendedName>
            <fullName evidence="11">FMN adenylyltransferase</fullName>
            <ecNumber evidence="11">2.7.7.2</ecNumber>
        </recommendedName>
        <alternativeName>
            <fullName evidence="11">FAD pyrophosphorylase</fullName>
        </alternativeName>
        <alternativeName>
            <fullName evidence="11">FAD synthase</fullName>
        </alternativeName>
    </domain>
</protein>
<feature type="domain" description="FAD synthetase" evidence="12">
    <location>
        <begin position="14"/>
        <end position="167"/>
    </location>
</feature>
<keyword evidence="9 11" id="KW-0067">ATP-binding</keyword>
<evidence type="ECO:0000256" key="3">
    <source>
        <dbReference type="ARBA" id="ARBA00022630"/>
    </source>
</evidence>
<comment type="similarity">
    <text evidence="11">Belongs to the ribF family.</text>
</comment>
<keyword evidence="4 11" id="KW-0288">FMN</keyword>
<keyword evidence="11" id="KW-0418">Kinase</keyword>
<dbReference type="InterPro" id="IPR002606">
    <property type="entry name" value="Riboflavin_kinase_bac"/>
</dbReference>
<evidence type="ECO:0000256" key="1">
    <source>
        <dbReference type="ARBA" id="ARBA00004726"/>
    </source>
</evidence>
<evidence type="ECO:0000256" key="2">
    <source>
        <dbReference type="ARBA" id="ARBA00005201"/>
    </source>
</evidence>
<evidence type="ECO:0000256" key="8">
    <source>
        <dbReference type="ARBA" id="ARBA00022827"/>
    </source>
</evidence>
<accession>A0ABS5LCU1</accession>
<dbReference type="Proteomes" id="UP000682403">
    <property type="component" value="Unassembled WGS sequence"/>
</dbReference>
<proteinExistence type="inferred from homology"/>
<sequence length="271" mass="30408">METIYLSKPPVKASASEECVLAFGFFDGVHFGHKGILEKARLIAAGKNCAFGVMTFYPHPSDILFPERKPMTYLTPLSVKIKRFEQLGVDKLFVIEFNPELARLSPEDFVEQYIKSLRCIHAVAGFDYHYGFKGEGSMKTLPIHGAGSFEVTSVEKIEREGTKISSTEIRRLLDAGKAEAIPDYLGDYFEVEGVVTQCSRLADHEQFASVAPDPDYRLPNKGVYQIKVQIGIRTYLGICHQITNQVNRSSLLLQVKNCPEDIRSKRLKLNG</sequence>
<dbReference type="PANTHER" id="PTHR22749:SF6">
    <property type="entry name" value="RIBOFLAVIN KINASE"/>
    <property type="match status" value="1"/>
</dbReference>
<evidence type="ECO:0000256" key="9">
    <source>
        <dbReference type="ARBA" id="ARBA00022840"/>
    </source>
</evidence>
<comment type="pathway">
    <text evidence="2 11">Cofactor biosynthesis; FMN biosynthesis; FMN from riboflavin (ATP route): step 1/1.</text>
</comment>
<dbReference type="EMBL" id="JAGVRK010000001">
    <property type="protein sequence ID" value="MBS2968451.1"/>
    <property type="molecule type" value="Genomic_DNA"/>
</dbReference>
<evidence type="ECO:0000256" key="5">
    <source>
        <dbReference type="ARBA" id="ARBA00022679"/>
    </source>
</evidence>
<dbReference type="Gene3D" id="3.40.50.620">
    <property type="entry name" value="HUPs"/>
    <property type="match status" value="1"/>
</dbReference>
<dbReference type="EC" id="2.7.1.26" evidence="11"/>
<evidence type="ECO:0000259" key="12">
    <source>
        <dbReference type="Pfam" id="PF06574"/>
    </source>
</evidence>
<name>A0ABS5LCU1_9BACI</name>
<reference evidence="13 14" key="1">
    <citation type="submission" date="2021-04" db="EMBL/GenBank/DDBJ databases">
        <title>Metabacillus sp. strain KIGAM252 whole genome sequence.</title>
        <authorList>
            <person name="Seo M.-J."/>
            <person name="Cho E.-S."/>
            <person name="Hwang C.Y."/>
            <person name="Yoon D.J."/>
        </authorList>
    </citation>
    <scope>NUCLEOTIDE SEQUENCE [LARGE SCALE GENOMIC DNA]</scope>
    <source>
        <strain evidence="13 14">KIGAM252</strain>
    </source>
</reference>
<dbReference type="RefSeq" id="WP_211557242.1">
    <property type="nucleotide sequence ID" value="NZ_JAGVRK010000001.1"/>
</dbReference>
<keyword evidence="14" id="KW-1185">Reference proteome</keyword>
<keyword evidence="7 11" id="KW-0547">Nucleotide-binding</keyword>
<dbReference type="InterPro" id="IPR014729">
    <property type="entry name" value="Rossmann-like_a/b/a_fold"/>
</dbReference>
<keyword evidence="6 11" id="KW-0548">Nucleotidyltransferase</keyword>
<dbReference type="PIRSF" id="PIRSF004491">
    <property type="entry name" value="FAD_Synth"/>
    <property type="match status" value="1"/>
</dbReference>
<keyword evidence="3 11" id="KW-0285">Flavoprotein</keyword>